<dbReference type="PROSITE" id="PS50145">
    <property type="entry name" value="ZF_TRAF"/>
    <property type="match status" value="2"/>
</dbReference>
<dbReference type="GO" id="GO:0008270">
    <property type="term" value="F:zinc ion binding"/>
    <property type="evidence" value="ECO:0007669"/>
    <property type="project" value="UniProtKB-KW"/>
</dbReference>
<comment type="caution">
    <text evidence="6">The sequence shown here is derived from an EMBL/GenBank/DDBJ whole genome shotgun (WGS) entry which is preliminary data.</text>
</comment>
<name>A0AAV7KA12_9METZ</name>
<feature type="domain" description="TRAF-type" evidence="5">
    <location>
        <begin position="166"/>
        <end position="213"/>
    </location>
</feature>
<dbReference type="AlphaFoldDB" id="A0AAV7KA12"/>
<dbReference type="PANTHER" id="PTHR10131">
    <property type="entry name" value="TNF RECEPTOR ASSOCIATED FACTOR"/>
    <property type="match status" value="1"/>
</dbReference>
<sequence>MAAKPPEVKTADDKNDTLFIKIDGTHRGYKKEFLSQNIPPMMESILVCPICKGIMNNATVCLGSITCETCATPKGDKSKVTQVVSTVLGLDVKCPLLRQCEWSGKLSATQEHLDKCLLFKLKCPQGCGVIIERSKEANHKTTECVKRKINCKHCKKPFNSEQLDEHLKNCDSQPIKCPDGCGKEVAKKDAATHKNNDCPLADVKCPYDKYGCKLGTIKRKELMAHKTGNVMEHQDYILGSLAKLETENANLKKELTDTKTQLALRITNLEKGVKK</sequence>
<accession>A0AAV7KA12</accession>
<gene>
    <name evidence="6" type="ORF">LOD99_15766</name>
</gene>
<feature type="zinc finger region" description="TRAF-type" evidence="4">
    <location>
        <begin position="166"/>
        <end position="213"/>
    </location>
</feature>
<dbReference type="SUPFAM" id="SSF49599">
    <property type="entry name" value="TRAF domain-like"/>
    <property type="match status" value="2"/>
</dbReference>
<evidence type="ECO:0000313" key="6">
    <source>
        <dbReference type="EMBL" id="KAI6658053.1"/>
    </source>
</evidence>
<evidence type="ECO:0000256" key="2">
    <source>
        <dbReference type="ARBA" id="ARBA00022771"/>
    </source>
</evidence>
<reference evidence="6 7" key="1">
    <citation type="journal article" date="2023" name="BMC Biol.">
        <title>The compact genome of the sponge Oopsacas minuta (Hexactinellida) is lacking key metazoan core genes.</title>
        <authorList>
            <person name="Santini S."/>
            <person name="Schenkelaars Q."/>
            <person name="Jourda C."/>
            <person name="Duchesne M."/>
            <person name="Belahbib H."/>
            <person name="Rocher C."/>
            <person name="Selva M."/>
            <person name="Riesgo A."/>
            <person name="Vervoort M."/>
            <person name="Leys S.P."/>
            <person name="Kodjabachian L."/>
            <person name="Le Bivic A."/>
            <person name="Borchiellini C."/>
            <person name="Claverie J.M."/>
            <person name="Renard E."/>
        </authorList>
    </citation>
    <scope>NUCLEOTIDE SEQUENCE [LARGE SCALE GENOMIC DNA]</scope>
    <source>
        <strain evidence="6">SPO-2</strain>
    </source>
</reference>
<dbReference type="Proteomes" id="UP001165289">
    <property type="component" value="Unassembled WGS sequence"/>
</dbReference>
<keyword evidence="1 4" id="KW-0479">Metal-binding</keyword>
<proteinExistence type="predicted"/>
<keyword evidence="3 4" id="KW-0862">Zinc</keyword>
<protein>
    <submittedName>
        <fullName evidence="6">TNF receptor-associated factor 4-like isoform X2</fullName>
    </submittedName>
</protein>
<evidence type="ECO:0000256" key="3">
    <source>
        <dbReference type="ARBA" id="ARBA00022833"/>
    </source>
</evidence>
<dbReference type="PANTHER" id="PTHR10131:SF157">
    <property type="entry name" value="RECEPTOR-ASSOCIATED FACTOR, PUTATIVE-RELATED"/>
    <property type="match status" value="1"/>
</dbReference>
<dbReference type="InterPro" id="IPR013083">
    <property type="entry name" value="Znf_RING/FYVE/PHD"/>
</dbReference>
<dbReference type="Pfam" id="PF02176">
    <property type="entry name" value="zf-TRAF"/>
    <property type="match status" value="1"/>
</dbReference>
<dbReference type="GO" id="GO:0043122">
    <property type="term" value="P:regulation of canonical NF-kappaB signal transduction"/>
    <property type="evidence" value="ECO:0007669"/>
    <property type="project" value="TreeGrafter"/>
</dbReference>
<feature type="domain" description="TRAF-type" evidence="5">
    <location>
        <begin position="112"/>
        <end position="163"/>
    </location>
</feature>
<dbReference type="EMBL" id="JAKMXF010000110">
    <property type="protein sequence ID" value="KAI6658053.1"/>
    <property type="molecule type" value="Genomic_DNA"/>
</dbReference>
<keyword evidence="6" id="KW-0675">Receptor</keyword>
<organism evidence="6 7">
    <name type="scientific">Oopsacas minuta</name>
    <dbReference type="NCBI Taxonomy" id="111878"/>
    <lineage>
        <taxon>Eukaryota</taxon>
        <taxon>Metazoa</taxon>
        <taxon>Porifera</taxon>
        <taxon>Hexactinellida</taxon>
        <taxon>Hexasterophora</taxon>
        <taxon>Lyssacinosida</taxon>
        <taxon>Leucopsacidae</taxon>
        <taxon>Oopsacas</taxon>
    </lineage>
</organism>
<evidence type="ECO:0000256" key="1">
    <source>
        <dbReference type="ARBA" id="ARBA00022723"/>
    </source>
</evidence>
<keyword evidence="7" id="KW-1185">Reference proteome</keyword>
<dbReference type="InterPro" id="IPR001293">
    <property type="entry name" value="Znf_TRAF"/>
</dbReference>
<evidence type="ECO:0000259" key="5">
    <source>
        <dbReference type="PROSITE" id="PS50145"/>
    </source>
</evidence>
<evidence type="ECO:0000256" key="4">
    <source>
        <dbReference type="PROSITE-ProRule" id="PRU00207"/>
    </source>
</evidence>
<evidence type="ECO:0000313" key="7">
    <source>
        <dbReference type="Proteomes" id="UP001165289"/>
    </source>
</evidence>
<feature type="zinc finger region" description="TRAF-type" evidence="4">
    <location>
        <begin position="112"/>
        <end position="163"/>
    </location>
</feature>
<keyword evidence="2 4" id="KW-0863">Zinc-finger</keyword>
<dbReference type="Gene3D" id="3.30.40.10">
    <property type="entry name" value="Zinc/RING finger domain, C3HC4 (zinc finger)"/>
    <property type="match status" value="2"/>
</dbReference>